<dbReference type="RefSeq" id="WP_338101927.1">
    <property type="nucleotide sequence ID" value="NZ_CP131060.1"/>
</dbReference>
<gene>
    <name evidence="1" type="ORF">MsAc7_11160</name>
</gene>
<dbReference type="Proteomes" id="UP001303587">
    <property type="component" value="Chromosome"/>
</dbReference>
<dbReference type="GeneID" id="89230222"/>
<accession>A0AA96ZUF9</accession>
<keyword evidence="2" id="KW-1185">Reference proteome</keyword>
<sequence length="75" mass="9430">MVYETNKWYSINSKEEWIGFIRYFDKLDTDGEFQYKYRDPTPKEKYFRSKKEMIKYLNKDWRNVNPVSEIRFIPD</sequence>
<evidence type="ECO:0000313" key="1">
    <source>
        <dbReference type="EMBL" id="WNY25564.1"/>
    </source>
</evidence>
<dbReference type="AlphaFoldDB" id="A0AA96ZUF9"/>
<protein>
    <submittedName>
        <fullName evidence="1">Uncharacterized protein</fullName>
    </submittedName>
</protein>
<organism evidence="1 2">
    <name type="scientific">Methanolapillus millepedarum</name>
    <dbReference type="NCBI Taxonomy" id="3028296"/>
    <lineage>
        <taxon>Archaea</taxon>
        <taxon>Methanobacteriati</taxon>
        <taxon>Methanobacteriota</taxon>
        <taxon>Stenosarchaea group</taxon>
        <taxon>Methanomicrobia</taxon>
        <taxon>Methanosarcinales</taxon>
        <taxon>Methanosarcinaceae</taxon>
        <taxon>Methanolapillus</taxon>
    </lineage>
</organism>
<evidence type="ECO:0000313" key="2">
    <source>
        <dbReference type="Proteomes" id="UP001303587"/>
    </source>
</evidence>
<proteinExistence type="predicted"/>
<name>A0AA96ZUF9_9EURY</name>
<reference evidence="1 2" key="1">
    <citation type="submission" date="2023-07" db="EMBL/GenBank/DDBJ databases">
        <title>Closed genoem sequence of Methanosarcinaceae archaeon Ac7.</title>
        <authorList>
            <person name="Poehlein A."/>
            <person name="Protasov E."/>
            <person name="Platt K."/>
            <person name="Reeh H."/>
            <person name="Daniel R."/>
            <person name="Brune A."/>
        </authorList>
    </citation>
    <scope>NUCLEOTIDE SEQUENCE [LARGE SCALE GENOMIC DNA]</scope>
    <source>
        <strain evidence="1 2">Ac7</strain>
    </source>
</reference>
<dbReference type="EMBL" id="CP131060">
    <property type="protein sequence ID" value="WNY25564.1"/>
    <property type="molecule type" value="Genomic_DNA"/>
</dbReference>